<evidence type="ECO:0000256" key="1">
    <source>
        <dbReference type="ARBA" id="ARBA00004651"/>
    </source>
</evidence>
<evidence type="ECO:0000256" key="3">
    <source>
        <dbReference type="ARBA" id="ARBA00022448"/>
    </source>
</evidence>
<dbReference type="Pfam" id="PF00474">
    <property type="entry name" value="SSF"/>
    <property type="match status" value="1"/>
</dbReference>
<evidence type="ECO:0000256" key="11">
    <source>
        <dbReference type="ARBA" id="ARBA00023201"/>
    </source>
</evidence>
<keyword evidence="7 13" id="KW-1133">Transmembrane helix</keyword>
<feature type="transmembrane region" description="Helical" evidence="13">
    <location>
        <begin position="160"/>
        <end position="184"/>
    </location>
</feature>
<dbReference type="InterPro" id="IPR050277">
    <property type="entry name" value="Sodium:Solute_Symporter"/>
</dbReference>
<keyword evidence="15" id="KW-1185">Reference proteome</keyword>
<feature type="transmembrane region" description="Helical" evidence="13">
    <location>
        <begin position="382"/>
        <end position="404"/>
    </location>
</feature>
<evidence type="ECO:0000256" key="13">
    <source>
        <dbReference type="SAM" id="Phobius"/>
    </source>
</evidence>
<dbReference type="EMBL" id="CP001939">
    <property type="protein sequence ID" value="ADG90536.1"/>
    <property type="molecule type" value="Genomic_DNA"/>
</dbReference>
<dbReference type="GeneID" id="9165271"/>
<reference evidence="14 15" key="1">
    <citation type="journal article" date="2010" name="Stand. Genomic Sci.">
        <title>Complete genome sequence of Thermosphaera aggregans type strain (M11TL).</title>
        <authorList>
            <person name="Spring S."/>
            <person name="Rachel R."/>
            <person name="Lapidus A."/>
            <person name="Davenport K."/>
            <person name="Tice H."/>
            <person name="Copeland A."/>
            <person name="Cheng J.F."/>
            <person name="Lucas S."/>
            <person name="Chen F."/>
            <person name="Nolan M."/>
            <person name="Bruce D."/>
            <person name="Goodwin L."/>
            <person name="Pitluck S."/>
            <person name="Ivanova N."/>
            <person name="Mavromatis K."/>
            <person name="Ovchinnikova G."/>
            <person name="Pati A."/>
            <person name="Chen A."/>
            <person name="Palaniappan K."/>
            <person name="Land M."/>
            <person name="Hauser L."/>
            <person name="Chang Y.J."/>
            <person name="Jeffries C.C."/>
            <person name="Brettin T."/>
            <person name="Detter J.C."/>
            <person name="Tapia R."/>
            <person name="Han C."/>
            <person name="Heimerl T."/>
            <person name="Weikl F."/>
            <person name="Brambilla E."/>
            <person name="Goker M."/>
            <person name="Bristow J."/>
            <person name="Eisen J.A."/>
            <person name="Markowitz V."/>
            <person name="Hugenholtz P."/>
            <person name="Kyrpides N.C."/>
            <person name="Klenk H.P."/>
        </authorList>
    </citation>
    <scope>NUCLEOTIDE SEQUENCE [LARGE SCALE GENOMIC DNA]</scope>
    <source>
        <strain evidence="15">DSM 11486 / M11TL</strain>
    </source>
</reference>
<evidence type="ECO:0000256" key="12">
    <source>
        <dbReference type="RuleBase" id="RU362091"/>
    </source>
</evidence>
<keyword evidence="11" id="KW-0739">Sodium transport</keyword>
<name>D5U086_THEAM</name>
<gene>
    <name evidence="14" type="ordered locus">Tagg_0258</name>
</gene>
<dbReference type="GO" id="GO:0005886">
    <property type="term" value="C:plasma membrane"/>
    <property type="evidence" value="ECO:0007669"/>
    <property type="project" value="UniProtKB-SubCell"/>
</dbReference>
<dbReference type="KEGG" id="tag:Tagg_0258"/>
<feature type="transmembrane region" description="Helical" evidence="13">
    <location>
        <begin position="320"/>
        <end position="340"/>
    </location>
</feature>
<reference key="3">
    <citation type="submission" date="2010-02" db="EMBL/GenBank/DDBJ databases">
        <title>Complete genome sequence of Thermosphaera aggregans type strain (M11TL).</title>
        <authorList>
            <consortium name="US DOE Joint Genome Institute (JGI-PGF)"/>
            <person name="Spring S."/>
            <person name="Lapidus A."/>
            <person name="Munk C."/>
            <person name="Schroeder M."/>
            <person name="Glavina Del Rio T."/>
            <person name="Tice H."/>
            <person name="Copeland A."/>
            <person name="Cheng J.-F."/>
            <person name="Lucas S."/>
            <person name="Chen F."/>
            <person name="Nolan M."/>
            <person name="Bruce D."/>
            <person name="Goodwin L."/>
            <person name="Pitluck S."/>
            <person name="Ivanova N."/>
            <person name="Mavromatis K."/>
            <person name="Ovchinnikova G."/>
            <person name="Pati A."/>
            <person name="Chen A."/>
            <person name="Palaniappan K."/>
            <person name="Land M."/>
            <person name="Hauser L."/>
            <person name="Chang Y.-J."/>
            <person name="Jeffries C.C."/>
            <person name="Brettin T."/>
            <person name="Detter J.C."/>
            <person name="Tapia R."/>
            <person name="Han C."/>
            <person name="Chain P."/>
            <person name="Heimerl T."/>
            <person name="Weik F."/>
            <person name="Goker M."/>
            <person name="Rachel R."/>
            <person name="Bristow J."/>
            <person name="Eisen J.A."/>
            <person name="Markowitz V."/>
            <person name="Hugenholtz P."/>
            <person name="Kyrpides N.C."/>
            <person name="Klenk H.-P."/>
        </authorList>
    </citation>
    <scope>NUCLEOTIDE SEQUENCE</scope>
    <source>
        <strain>DSM 11486</strain>
    </source>
</reference>
<reference evidence="15" key="2">
    <citation type="journal article" date="2010" name="Stand. Genomic Sci.">
        <title>Complete genome sequence of Thermosphaera aggregans type strain (M11TLT).</title>
        <authorList>
            <person name="Spring S."/>
            <person name="Rachel R."/>
            <person name="Lapidus A."/>
            <person name="Davenport K."/>
            <person name="Tice H."/>
            <person name="Copeland A."/>
            <person name="Cheng J.-F."/>
            <person name="Lucas S."/>
            <person name="Chen F."/>
            <person name="Nolan M."/>
            <person name="Bruce D."/>
            <person name="Goodwin L."/>
            <person name="Pitluck S."/>
            <person name="Ivanova N."/>
            <person name="Mavromatis K."/>
            <person name="Ovchinnikova G."/>
            <person name="Pati A."/>
            <person name="Chen A."/>
            <person name="Palaniappan K."/>
            <person name="Land M."/>
            <person name="Hauser L."/>
            <person name="Chang Y.-J."/>
            <person name="Jeffries C.C."/>
            <person name="Brettin T."/>
            <person name="Detter J.C."/>
            <person name="Tapia R."/>
            <person name="Han C."/>
            <person name="Heimerl T."/>
            <person name="Weikl F."/>
            <person name="Brambilla E."/>
            <person name="Goker M."/>
            <person name="Bristow J."/>
            <person name="Eisen J.A."/>
            <person name="Markowitz V."/>
            <person name="Hugenholtz P."/>
            <person name="Kyrpides N.C."/>
            <person name="Klenk H.-P."/>
        </authorList>
    </citation>
    <scope>NUCLEOTIDE SEQUENCE [LARGE SCALE GENOMIC DNA]</scope>
    <source>
        <strain evidence="15">DSM 11486 / M11TL</strain>
    </source>
</reference>
<dbReference type="InterPro" id="IPR038377">
    <property type="entry name" value="Na/Glc_symporter_sf"/>
</dbReference>
<evidence type="ECO:0000256" key="2">
    <source>
        <dbReference type="ARBA" id="ARBA00006434"/>
    </source>
</evidence>
<evidence type="ECO:0000313" key="15">
    <source>
        <dbReference type="Proteomes" id="UP000002376"/>
    </source>
</evidence>
<keyword evidence="8" id="KW-0915">Sodium</keyword>
<dbReference type="GO" id="GO:0006814">
    <property type="term" value="P:sodium ion transport"/>
    <property type="evidence" value="ECO:0007669"/>
    <property type="project" value="UniProtKB-KW"/>
</dbReference>
<dbReference type="Gene3D" id="1.20.1730.10">
    <property type="entry name" value="Sodium/glucose cotransporter"/>
    <property type="match status" value="1"/>
</dbReference>
<keyword evidence="10 13" id="KW-0472">Membrane</keyword>
<keyword evidence="3" id="KW-0813">Transport</keyword>
<feature type="transmembrane region" description="Helical" evidence="13">
    <location>
        <begin position="122"/>
        <end position="140"/>
    </location>
</feature>
<feature type="transmembrane region" description="Helical" evidence="13">
    <location>
        <begin position="14"/>
        <end position="32"/>
    </location>
</feature>
<dbReference type="PANTHER" id="PTHR48086">
    <property type="entry name" value="SODIUM/PROLINE SYMPORTER-RELATED"/>
    <property type="match status" value="1"/>
</dbReference>
<evidence type="ECO:0000256" key="10">
    <source>
        <dbReference type="ARBA" id="ARBA00023136"/>
    </source>
</evidence>
<evidence type="ECO:0000256" key="8">
    <source>
        <dbReference type="ARBA" id="ARBA00023053"/>
    </source>
</evidence>
<evidence type="ECO:0000256" key="9">
    <source>
        <dbReference type="ARBA" id="ARBA00023065"/>
    </source>
</evidence>
<keyword evidence="5 13" id="KW-0812">Transmembrane</keyword>
<dbReference type="PANTHER" id="PTHR48086:SF3">
    <property type="entry name" value="SODIUM_PROLINE SYMPORTER"/>
    <property type="match status" value="1"/>
</dbReference>
<feature type="transmembrane region" description="Helical" evidence="13">
    <location>
        <begin position="93"/>
        <end position="115"/>
    </location>
</feature>
<feature type="transmembrane region" description="Helical" evidence="13">
    <location>
        <begin position="53"/>
        <end position="73"/>
    </location>
</feature>
<dbReference type="HOGENOM" id="CLU_018808_15_0_2"/>
<keyword evidence="4" id="KW-1003">Cell membrane</keyword>
<dbReference type="GO" id="GO:0015293">
    <property type="term" value="F:symporter activity"/>
    <property type="evidence" value="ECO:0007669"/>
    <property type="project" value="UniProtKB-KW"/>
</dbReference>
<dbReference type="Proteomes" id="UP000002376">
    <property type="component" value="Chromosome"/>
</dbReference>
<feature type="transmembrane region" description="Helical" evidence="13">
    <location>
        <begin position="292"/>
        <end position="314"/>
    </location>
</feature>
<evidence type="ECO:0000313" key="14">
    <source>
        <dbReference type="EMBL" id="ADG90536.1"/>
    </source>
</evidence>
<feature type="transmembrane region" description="Helical" evidence="13">
    <location>
        <begin position="352"/>
        <end position="370"/>
    </location>
</feature>
<evidence type="ECO:0000256" key="7">
    <source>
        <dbReference type="ARBA" id="ARBA00022989"/>
    </source>
</evidence>
<keyword evidence="9" id="KW-0406">Ion transport</keyword>
<dbReference type="InterPro" id="IPR001734">
    <property type="entry name" value="Na/solute_symporter"/>
</dbReference>
<evidence type="ECO:0000256" key="4">
    <source>
        <dbReference type="ARBA" id="ARBA00022475"/>
    </source>
</evidence>
<dbReference type="RefSeq" id="WP_013129129.1">
    <property type="nucleotide sequence ID" value="NC_014160.1"/>
</dbReference>
<evidence type="ECO:0000256" key="6">
    <source>
        <dbReference type="ARBA" id="ARBA00022847"/>
    </source>
</evidence>
<evidence type="ECO:0000256" key="5">
    <source>
        <dbReference type="ARBA" id="ARBA00022692"/>
    </source>
</evidence>
<sequence>MTYATGIGALGFELLYLAATVVILSTIGYEIWRLARRYQWLAPSQMLGDLYNSRVLAVATALVYLFAMVPYLAAQIRGLEAMFSYGGLGSLEAILISAALVYSWIFIAGMWSVALTDTYQGLLMLSGGLAYLIWALFYLVPARGLTLSDVFTELSKTGHLGLTGFWSLSTFIAYTLPWAFFAITNPQVVIRLYVPRDEEAYKKGVVAFYIYGFLYTLVVVLVGLVAAGLAATGALPRGLGWDSVTPYLLGLMHPPLGSLIAVSVIAAAVSTANSIVLAVSSSLVSLSEKKSLAVARAVDAALVVAATLVALLGTGFIVELSVLTSVILLPLAPITVLGVYRQPRTSTVMRRSALASLVVGVGLATYYATVLGPRRAFREVVAGLPLSAWVLLVSTLILVAGQLVESKLTGSRGALRAQPPG</sequence>
<organism evidence="14 15">
    <name type="scientific">Thermosphaera aggregans (strain DSM 11486 / M11TL)</name>
    <dbReference type="NCBI Taxonomy" id="633148"/>
    <lineage>
        <taxon>Archaea</taxon>
        <taxon>Thermoproteota</taxon>
        <taxon>Thermoprotei</taxon>
        <taxon>Desulfurococcales</taxon>
        <taxon>Desulfurococcaceae</taxon>
        <taxon>Thermosphaera</taxon>
    </lineage>
</organism>
<feature type="transmembrane region" description="Helical" evidence="13">
    <location>
        <begin position="255"/>
        <end position="280"/>
    </location>
</feature>
<keyword evidence="6" id="KW-0769">Symport</keyword>
<dbReference type="AlphaFoldDB" id="D5U086"/>
<comment type="subcellular location">
    <subcellularLocation>
        <location evidence="1">Cell membrane</location>
        <topology evidence="1">Multi-pass membrane protein</topology>
    </subcellularLocation>
</comment>
<dbReference type="eggNOG" id="arCOG01316">
    <property type="taxonomic scope" value="Archaea"/>
</dbReference>
<protein>
    <submittedName>
        <fullName evidence="14">Na+/solute symporter</fullName>
    </submittedName>
</protein>
<accession>D5U086</accession>
<feature type="transmembrane region" description="Helical" evidence="13">
    <location>
        <begin position="205"/>
        <end position="235"/>
    </location>
</feature>
<proteinExistence type="inferred from homology"/>
<comment type="similarity">
    <text evidence="2 12">Belongs to the sodium:solute symporter (SSF) (TC 2.A.21) family.</text>
</comment>
<dbReference type="PROSITE" id="PS50283">
    <property type="entry name" value="NA_SOLUT_SYMP_3"/>
    <property type="match status" value="1"/>
</dbReference>
<dbReference type="STRING" id="633148.Tagg_0258"/>